<dbReference type="Proteomes" id="UP000008808">
    <property type="component" value="Chromosome"/>
</dbReference>
<dbReference type="Gene3D" id="3.30.10.10">
    <property type="entry name" value="Trypsin Inhibitor V, subunit A"/>
    <property type="match status" value="1"/>
</dbReference>
<evidence type="ECO:0008006" key="5">
    <source>
        <dbReference type="Google" id="ProtNLM"/>
    </source>
</evidence>
<sequence length="112" mass="12161">MTMERLMFPRLFLTSCASAALAGCMTAATPPGETPEPVERLPGEDSPCRSQPAQAFVGKMATAELGAQVHAETGARIFQWVPPDSAVTMDYRPDRVRVSYDRAMIVTNIRCG</sequence>
<evidence type="ECO:0000313" key="4">
    <source>
        <dbReference type="Proteomes" id="UP000008808"/>
    </source>
</evidence>
<dbReference type="InterPro" id="IPR021719">
    <property type="entry name" value="Prot_inh_I78"/>
</dbReference>
<keyword evidence="4" id="KW-1185">Reference proteome</keyword>
<proteinExistence type="predicted"/>
<reference evidence="4" key="1">
    <citation type="journal article" date="2009" name="J. Bacteriol.">
        <title>Complete genome sequence of Erythrobacter litoralis HTCC2594.</title>
        <authorList>
            <person name="Oh H.M."/>
            <person name="Giovannoni S.J."/>
            <person name="Ferriera S."/>
            <person name="Johnson J."/>
            <person name="Cho J.C."/>
        </authorList>
    </citation>
    <scope>NUCLEOTIDE SEQUENCE [LARGE SCALE GENOMIC DNA]</scope>
    <source>
        <strain evidence="4">HTCC2594</strain>
    </source>
</reference>
<protein>
    <recommendedName>
        <fullName evidence="5">Peptidase inhibitor I78 family protein</fullName>
    </recommendedName>
</protein>
<dbReference type="AlphaFoldDB" id="Q2N897"/>
<dbReference type="STRING" id="314225.ELI_10010"/>
<feature type="compositionally biased region" description="Basic and acidic residues" evidence="1">
    <location>
        <begin position="37"/>
        <end position="47"/>
    </location>
</feature>
<feature type="chain" id="PRO_5004213173" description="Peptidase inhibitor I78 family protein" evidence="2">
    <location>
        <begin position="20"/>
        <end position="112"/>
    </location>
</feature>
<name>Q2N897_ERYLH</name>
<accession>Q2N897</accession>
<organism evidence="3 4">
    <name type="scientific">Erythrobacter litoralis (strain HTCC2594)</name>
    <dbReference type="NCBI Taxonomy" id="314225"/>
    <lineage>
        <taxon>Bacteria</taxon>
        <taxon>Pseudomonadati</taxon>
        <taxon>Pseudomonadota</taxon>
        <taxon>Alphaproteobacteria</taxon>
        <taxon>Sphingomonadales</taxon>
        <taxon>Erythrobacteraceae</taxon>
        <taxon>Erythrobacter/Porphyrobacter group</taxon>
        <taxon>Erythrobacter</taxon>
    </lineage>
</organism>
<feature type="signal peptide" evidence="2">
    <location>
        <begin position="1"/>
        <end position="19"/>
    </location>
</feature>
<dbReference type="Pfam" id="PF11720">
    <property type="entry name" value="Inhibitor_I78"/>
    <property type="match status" value="1"/>
</dbReference>
<gene>
    <name evidence="3" type="ordered locus">ELI_10010</name>
</gene>
<keyword evidence="2" id="KW-0732">Signal</keyword>
<dbReference type="HOGENOM" id="CLU_123717_0_1_5"/>
<feature type="region of interest" description="Disordered" evidence="1">
    <location>
        <begin position="28"/>
        <end position="50"/>
    </location>
</feature>
<evidence type="ECO:0000256" key="2">
    <source>
        <dbReference type="SAM" id="SignalP"/>
    </source>
</evidence>
<dbReference type="eggNOG" id="ENOG50339MI">
    <property type="taxonomic scope" value="Bacteria"/>
</dbReference>
<dbReference type="KEGG" id="eli:ELI_10010"/>
<evidence type="ECO:0000313" key="3">
    <source>
        <dbReference type="EMBL" id="ABC64094.1"/>
    </source>
</evidence>
<dbReference type="PROSITE" id="PS51257">
    <property type="entry name" value="PROKAR_LIPOPROTEIN"/>
    <property type="match status" value="1"/>
</dbReference>
<evidence type="ECO:0000256" key="1">
    <source>
        <dbReference type="SAM" id="MobiDB-lite"/>
    </source>
</evidence>
<dbReference type="EMBL" id="CP000157">
    <property type="protein sequence ID" value="ABC64094.1"/>
    <property type="molecule type" value="Genomic_DNA"/>
</dbReference>